<dbReference type="KEGG" id="ssck:SPSK_09635"/>
<accession>A0A0F2M980</accession>
<dbReference type="RefSeq" id="XP_016587392.1">
    <property type="nucleotide sequence ID" value="XM_016736207.1"/>
</dbReference>
<reference evidence="2 3" key="1">
    <citation type="journal article" date="2014" name="BMC Genomics">
        <title>Comparative genomics of the major fungal agents of human and animal Sporotrichosis: Sporothrix schenckii and Sporothrix brasiliensis.</title>
        <authorList>
            <person name="Teixeira M.M."/>
            <person name="de Almeida L.G."/>
            <person name="Kubitschek-Barreira P."/>
            <person name="Alves F.L."/>
            <person name="Kioshima E.S."/>
            <person name="Abadio A.K."/>
            <person name="Fernandes L."/>
            <person name="Derengowski L.S."/>
            <person name="Ferreira K.S."/>
            <person name="Souza R.C."/>
            <person name="Ruiz J.C."/>
            <person name="de Andrade N.C."/>
            <person name="Paes H.C."/>
            <person name="Nicola A.M."/>
            <person name="Albuquerque P."/>
            <person name="Gerber A.L."/>
            <person name="Martins V.P."/>
            <person name="Peconick L.D."/>
            <person name="Neto A.V."/>
            <person name="Chaucanez C.B."/>
            <person name="Silva P.A."/>
            <person name="Cunha O.L."/>
            <person name="de Oliveira F.F."/>
            <person name="dos Santos T.C."/>
            <person name="Barros A.L."/>
            <person name="Soares M.A."/>
            <person name="de Oliveira L.M."/>
            <person name="Marini M.M."/>
            <person name="Villalobos-Duno H."/>
            <person name="Cunha M.M."/>
            <person name="de Hoog S."/>
            <person name="da Silveira J.F."/>
            <person name="Henrissat B."/>
            <person name="Nino-Vega G.A."/>
            <person name="Cisalpino P.S."/>
            <person name="Mora-Montes H.M."/>
            <person name="Almeida S.R."/>
            <person name="Stajich J.E."/>
            <person name="Lopes-Bezerra L.M."/>
            <person name="Vasconcelos A.T."/>
            <person name="Felipe M.S."/>
        </authorList>
    </citation>
    <scope>NUCLEOTIDE SEQUENCE [LARGE SCALE GENOMIC DNA]</scope>
    <source>
        <strain evidence="2 3">1099-18</strain>
    </source>
</reference>
<dbReference type="OrthoDB" id="76567at2759"/>
<comment type="caution">
    <text evidence="2">The sequence shown here is derived from an EMBL/GenBank/DDBJ whole genome shotgun (WGS) entry which is preliminary data.</text>
</comment>
<name>A0A0F2M980_SPOSC</name>
<evidence type="ECO:0000256" key="1">
    <source>
        <dbReference type="SAM" id="MobiDB-lite"/>
    </source>
</evidence>
<evidence type="ECO:0000313" key="2">
    <source>
        <dbReference type="EMBL" id="KJR84716.1"/>
    </source>
</evidence>
<dbReference type="EMBL" id="AXCR01000007">
    <property type="protein sequence ID" value="KJR84716.1"/>
    <property type="molecule type" value="Genomic_DNA"/>
</dbReference>
<dbReference type="VEuPathDB" id="FungiDB:SPSK_09635"/>
<reference evidence="2 3" key="2">
    <citation type="journal article" date="2015" name="Eukaryot. Cell">
        <title>Asexual propagation of a virulent clone complex in a human and feline outbreak of sporotrichosis.</title>
        <authorList>
            <person name="Teixeira Mde M."/>
            <person name="Rodrigues A.M."/>
            <person name="Tsui C.K."/>
            <person name="de Almeida L.G."/>
            <person name="Van Diepeningen A.D."/>
            <person name="van den Ende B.G."/>
            <person name="Fernandes G.F."/>
            <person name="Kano R."/>
            <person name="Hamelin R.C."/>
            <person name="Lopes-Bezerra L.M."/>
            <person name="Vasconcelos A.T."/>
            <person name="de Hoog S."/>
            <person name="de Camargo Z.P."/>
            <person name="Felipe M.S."/>
        </authorList>
    </citation>
    <scope>NUCLEOTIDE SEQUENCE [LARGE SCALE GENOMIC DNA]</scope>
    <source>
        <strain evidence="2 3">1099-18</strain>
    </source>
</reference>
<feature type="region of interest" description="Disordered" evidence="1">
    <location>
        <begin position="1"/>
        <end position="25"/>
    </location>
</feature>
<evidence type="ECO:0000313" key="3">
    <source>
        <dbReference type="Proteomes" id="UP000033710"/>
    </source>
</evidence>
<sequence length="305" mass="33772">MNTQFSHVGKTDKPEDDKDDKDGPLQADVAFTSVTDVFKQLERAAKAMPGQGRFDGLVVGSMSPANFDVLSNERDRRERHLRLFFLPDQETAIVTVPSAPHEQAHSRLYTLVDRQLFAMGLDPEWRGTQATRFSSPGGGGHGEGDSGGGLRRGNRYNNQRWPTLVIEAGVSQSMAALRAKGRWWLSASNFHMKVVVLVKTVIRRSLITIEKWTAEQQFGSGSNRLGATTTRQQQMEISWSGPGHILDTQPDDRAAALFTVVGASLVLRCEELFLRPPVASEGQQDIVISAEDLKDLASRVWEDVE</sequence>
<dbReference type="GeneID" id="27671484"/>
<feature type="compositionally biased region" description="Basic and acidic residues" evidence="1">
    <location>
        <begin position="9"/>
        <end position="23"/>
    </location>
</feature>
<dbReference type="Proteomes" id="UP000033710">
    <property type="component" value="Unassembled WGS sequence"/>
</dbReference>
<protein>
    <submittedName>
        <fullName evidence="2">Uncharacterized protein</fullName>
    </submittedName>
</protein>
<dbReference type="AlphaFoldDB" id="A0A0F2M980"/>
<organism evidence="2 3">
    <name type="scientific">Sporothrix schenckii 1099-18</name>
    <dbReference type="NCBI Taxonomy" id="1397361"/>
    <lineage>
        <taxon>Eukaryota</taxon>
        <taxon>Fungi</taxon>
        <taxon>Dikarya</taxon>
        <taxon>Ascomycota</taxon>
        <taxon>Pezizomycotina</taxon>
        <taxon>Sordariomycetes</taxon>
        <taxon>Sordariomycetidae</taxon>
        <taxon>Ophiostomatales</taxon>
        <taxon>Ophiostomataceae</taxon>
        <taxon>Sporothrix</taxon>
    </lineage>
</organism>
<feature type="compositionally biased region" description="Gly residues" evidence="1">
    <location>
        <begin position="136"/>
        <end position="151"/>
    </location>
</feature>
<proteinExistence type="predicted"/>
<gene>
    <name evidence="2" type="ORF">SPSK_09635</name>
</gene>
<feature type="region of interest" description="Disordered" evidence="1">
    <location>
        <begin position="128"/>
        <end position="154"/>
    </location>
</feature>